<keyword evidence="1" id="KW-0812">Transmembrane</keyword>
<dbReference type="STRING" id="1121400.SAMN02746065_1224"/>
<gene>
    <name evidence="2" type="ORF">SAMN02746065_1224</name>
</gene>
<feature type="transmembrane region" description="Helical" evidence="1">
    <location>
        <begin position="149"/>
        <end position="170"/>
    </location>
</feature>
<name>A0A1W2DXM9_9BACT</name>
<evidence type="ECO:0000313" key="2">
    <source>
        <dbReference type="EMBL" id="SMD02251.1"/>
    </source>
</evidence>
<organism evidence="2 3">
    <name type="scientific">Desulfocicer vacuolatum DSM 3385</name>
    <dbReference type="NCBI Taxonomy" id="1121400"/>
    <lineage>
        <taxon>Bacteria</taxon>
        <taxon>Pseudomonadati</taxon>
        <taxon>Thermodesulfobacteriota</taxon>
        <taxon>Desulfobacteria</taxon>
        <taxon>Desulfobacterales</taxon>
        <taxon>Desulfobacteraceae</taxon>
        <taxon>Desulfocicer</taxon>
    </lineage>
</organism>
<sequence>MAVQKTEKISARLHGKTLRMPVCRLAAGMGLAVFAGAAAGWGRYWYGYFVLGQGTLAGLFVPWAAGILCPSTLTPGKTMKKPDSMTQVLIFFACFMIAQAIGFGLAQPWFEPLGWLGRVIQNDTKESIWGITLLGGAVAKNFQLGVNGVFWIFLNLFDLFFMVFFLLVGVNSQPEDNQ</sequence>
<feature type="transmembrane region" description="Helical" evidence="1">
    <location>
        <begin position="88"/>
        <end position="110"/>
    </location>
</feature>
<reference evidence="2 3" key="1">
    <citation type="submission" date="2017-04" db="EMBL/GenBank/DDBJ databases">
        <authorList>
            <person name="Afonso C.L."/>
            <person name="Miller P.J."/>
            <person name="Scott M.A."/>
            <person name="Spackman E."/>
            <person name="Goraichik I."/>
            <person name="Dimitrov K.M."/>
            <person name="Suarez D.L."/>
            <person name="Swayne D.E."/>
        </authorList>
    </citation>
    <scope>NUCLEOTIDE SEQUENCE [LARGE SCALE GENOMIC DNA]</scope>
    <source>
        <strain evidence="2 3">DSM 3385</strain>
    </source>
</reference>
<dbReference type="Proteomes" id="UP000192418">
    <property type="component" value="Unassembled WGS sequence"/>
</dbReference>
<evidence type="ECO:0000313" key="3">
    <source>
        <dbReference type="Proteomes" id="UP000192418"/>
    </source>
</evidence>
<keyword evidence="1" id="KW-1133">Transmembrane helix</keyword>
<feature type="transmembrane region" description="Helical" evidence="1">
    <location>
        <begin position="45"/>
        <end position="68"/>
    </location>
</feature>
<protein>
    <submittedName>
        <fullName evidence="2">Uncharacterized protein</fullName>
    </submittedName>
</protein>
<dbReference type="EMBL" id="FWXY01000022">
    <property type="protein sequence ID" value="SMD02251.1"/>
    <property type="molecule type" value="Genomic_DNA"/>
</dbReference>
<keyword evidence="3" id="KW-1185">Reference proteome</keyword>
<feature type="transmembrane region" description="Helical" evidence="1">
    <location>
        <begin position="21"/>
        <end position="39"/>
    </location>
</feature>
<proteinExistence type="predicted"/>
<accession>A0A1W2DXM9</accession>
<dbReference type="AlphaFoldDB" id="A0A1W2DXM9"/>
<evidence type="ECO:0000256" key="1">
    <source>
        <dbReference type="SAM" id="Phobius"/>
    </source>
</evidence>
<keyword evidence="1" id="KW-0472">Membrane</keyword>